<evidence type="ECO:0000256" key="2">
    <source>
        <dbReference type="SAM" id="SignalP"/>
    </source>
</evidence>
<dbReference type="OrthoDB" id="9255470at2"/>
<dbReference type="Proteomes" id="UP000260351">
    <property type="component" value="Unassembled WGS sequence"/>
</dbReference>
<name>A0A3E1K8C9_9GAMM</name>
<feature type="chain" id="PRO_5017598309" description="Secreted protein" evidence="2">
    <location>
        <begin position="27"/>
        <end position="373"/>
    </location>
</feature>
<keyword evidence="4" id="KW-1185">Reference proteome</keyword>
<proteinExistence type="predicted"/>
<protein>
    <recommendedName>
        <fullName evidence="5">Secreted protein</fullName>
    </recommendedName>
</protein>
<feature type="compositionally biased region" description="Basic and acidic residues" evidence="1">
    <location>
        <begin position="54"/>
        <end position="64"/>
    </location>
</feature>
<evidence type="ECO:0000313" key="4">
    <source>
        <dbReference type="Proteomes" id="UP000260351"/>
    </source>
</evidence>
<evidence type="ECO:0008006" key="5">
    <source>
        <dbReference type="Google" id="ProtNLM"/>
    </source>
</evidence>
<accession>A0A3E1K8C9</accession>
<keyword evidence="2" id="KW-0732">Signal</keyword>
<dbReference type="AlphaFoldDB" id="A0A3E1K8C9"/>
<reference evidence="3 4" key="1">
    <citation type="submission" date="2018-08" db="EMBL/GenBank/DDBJ databases">
        <title>Wenzhouxiangella salilacus sp. nov., a novel bacterium isolated from a saline lake in Xinjiang Province, China.</title>
        <authorList>
            <person name="Han S."/>
        </authorList>
    </citation>
    <scope>NUCLEOTIDE SEQUENCE [LARGE SCALE GENOMIC DNA]</scope>
    <source>
        <strain evidence="3 4">XDB06</strain>
    </source>
</reference>
<organism evidence="3 4">
    <name type="scientific">Wenzhouxiangella sediminis</name>
    <dbReference type="NCBI Taxonomy" id="1792836"/>
    <lineage>
        <taxon>Bacteria</taxon>
        <taxon>Pseudomonadati</taxon>
        <taxon>Pseudomonadota</taxon>
        <taxon>Gammaproteobacteria</taxon>
        <taxon>Chromatiales</taxon>
        <taxon>Wenzhouxiangellaceae</taxon>
        <taxon>Wenzhouxiangella</taxon>
    </lineage>
</organism>
<feature type="region of interest" description="Disordered" evidence="1">
    <location>
        <begin position="43"/>
        <end position="66"/>
    </location>
</feature>
<feature type="signal peptide" evidence="2">
    <location>
        <begin position="1"/>
        <end position="26"/>
    </location>
</feature>
<dbReference type="RefSeq" id="WP_116650890.1">
    <property type="nucleotide sequence ID" value="NZ_QUZK01000037.1"/>
</dbReference>
<comment type="caution">
    <text evidence="3">The sequence shown here is derived from an EMBL/GenBank/DDBJ whole genome shotgun (WGS) entry which is preliminary data.</text>
</comment>
<evidence type="ECO:0000256" key="1">
    <source>
        <dbReference type="SAM" id="MobiDB-lite"/>
    </source>
</evidence>
<dbReference type="EMBL" id="QUZK01000037">
    <property type="protein sequence ID" value="RFF30289.1"/>
    <property type="molecule type" value="Genomic_DNA"/>
</dbReference>
<evidence type="ECO:0000313" key="3">
    <source>
        <dbReference type="EMBL" id="RFF30289.1"/>
    </source>
</evidence>
<gene>
    <name evidence="3" type="ORF">DZC52_09440</name>
</gene>
<sequence length="373" mass="40508">MSSKPITFAILLLSIVFLAWSPGTQAQLDRLKSAAERVGGLVEGVEEPASGDTEGAHDPEDSAGHDTATADAEKIIALHAEHGDVLDTIHGNSVVYYDNPDAASEGLDRIEAAETAAAEIRPLMQNVAERYGRERGAITEAMDAAGVSVDKANYMVAANAHDLFEFLEQLAGTRSASAQTLVDGVRSRLDDLDDFAANIQQQRLAEAMEMIEIAQEIDPSHPELGRLRVAVEEAASEKQAEQKARIESAEWPGHVASFDGPGSIEQLSRSVHQYLSNDRDWGQREVKPQEILSVAVRGPWQVAKRDILGQPVQWRLPVLVAVTDEELRPDGIARAYELSMVAMEGAANDAPKSPPWDGFWVGDNFFLNLDALP</sequence>